<gene>
    <name evidence="3" type="ordered locus">Ksed_22580</name>
</gene>
<name>C7NLY9_KYTSD</name>
<evidence type="ECO:0000256" key="2">
    <source>
        <dbReference type="SAM" id="SignalP"/>
    </source>
</evidence>
<keyword evidence="4" id="KW-1185">Reference proteome</keyword>
<dbReference type="Proteomes" id="UP000006666">
    <property type="component" value="Chromosome"/>
</dbReference>
<feature type="compositionally biased region" description="Acidic residues" evidence="1">
    <location>
        <begin position="53"/>
        <end position="74"/>
    </location>
</feature>
<organism evidence="3 4">
    <name type="scientific">Kytococcus sedentarius (strain ATCC 14392 / DSM 20547 / JCM 11482 / CCUG 33030 / NBRC 15357 / NCTC 11040 / CCM 314 / 541)</name>
    <name type="common">Micrococcus sedentarius</name>
    <dbReference type="NCBI Taxonomy" id="478801"/>
    <lineage>
        <taxon>Bacteria</taxon>
        <taxon>Bacillati</taxon>
        <taxon>Actinomycetota</taxon>
        <taxon>Actinomycetes</taxon>
        <taxon>Micrococcales</taxon>
        <taxon>Kytococcaceae</taxon>
        <taxon>Kytococcus</taxon>
    </lineage>
</organism>
<dbReference type="KEGG" id="kse:Ksed_22580"/>
<reference evidence="3 4" key="1">
    <citation type="journal article" date="2009" name="Stand. Genomic Sci.">
        <title>Complete genome sequence of Kytococcus sedentarius type strain (541).</title>
        <authorList>
            <person name="Sims D."/>
            <person name="Brettin T."/>
            <person name="Detter J.C."/>
            <person name="Han C."/>
            <person name="Lapidus A."/>
            <person name="Copeland A."/>
            <person name="Glavina Del Rio T."/>
            <person name="Nolan M."/>
            <person name="Chen F."/>
            <person name="Lucas S."/>
            <person name="Tice H."/>
            <person name="Cheng J.F."/>
            <person name="Bruce D."/>
            <person name="Goodwin L."/>
            <person name="Pitluck S."/>
            <person name="Ovchinnikova G."/>
            <person name="Pati A."/>
            <person name="Ivanova N."/>
            <person name="Mavrommatis K."/>
            <person name="Chen A."/>
            <person name="Palaniappan K."/>
            <person name="D'haeseleer P."/>
            <person name="Chain P."/>
            <person name="Bristow J."/>
            <person name="Eisen J.A."/>
            <person name="Markowitz V."/>
            <person name="Hugenholtz P."/>
            <person name="Schneider S."/>
            <person name="Goker M."/>
            <person name="Pukall R."/>
            <person name="Kyrpides N.C."/>
            <person name="Klenk H.P."/>
        </authorList>
    </citation>
    <scope>NUCLEOTIDE SEQUENCE [LARGE SCALE GENOMIC DNA]</scope>
    <source>
        <strain evidence="4">ATCC 14392 / DSM 20547 / JCM 11482 / CCUG 33030 / NBRC 15357 / NCTC 11040 / CCM 314 / 541</strain>
    </source>
</reference>
<dbReference type="eggNOG" id="ENOG50347VW">
    <property type="taxonomic scope" value="Bacteria"/>
</dbReference>
<evidence type="ECO:0000256" key="1">
    <source>
        <dbReference type="SAM" id="MobiDB-lite"/>
    </source>
</evidence>
<keyword evidence="2" id="KW-0732">Signal</keyword>
<evidence type="ECO:0000313" key="4">
    <source>
        <dbReference type="Proteomes" id="UP000006666"/>
    </source>
</evidence>
<feature type="signal peptide" evidence="2">
    <location>
        <begin position="1"/>
        <end position="18"/>
    </location>
</feature>
<feature type="region of interest" description="Disordered" evidence="1">
    <location>
        <begin position="37"/>
        <end position="75"/>
    </location>
</feature>
<protein>
    <recommendedName>
        <fullName evidence="5">Lipoprotein</fullName>
    </recommendedName>
</protein>
<dbReference type="RefSeq" id="WP_015780169.1">
    <property type="nucleotide sequence ID" value="NC_013169.1"/>
</dbReference>
<proteinExistence type="predicted"/>
<feature type="chain" id="PRO_5038629294" description="Lipoprotein" evidence="2">
    <location>
        <begin position="19"/>
        <end position="222"/>
    </location>
</feature>
<feature type="region of interest" description="Disordered" evidence="1">
    <location>
        <begin position="88"/>
        <end position="122"/>
    </location>
</feature>
<dbReference type="EMBL" id="CP001686">
    <property type="protein sequence ID" value="ACV07238.1"/>
    <property type="molecule type" value="Genomic_DNA"/>
</dbReference>
<evidence type="ECO:0000313" key="3">
    <source>
        <dbReference type="EMBL" id="ACV07238.1"/>
    </source>
</evidence>
<accession>C7NLY9</accession>
<dbReference type="PROSITE" id="PS51257">
    <property type="entry name" value="PROKAR_LIPOPROTEIN"/>
    <property type="match status" value="1"/>
</dbReference>
<sequence length="222" mass="24062">MRRLALLPTFAISAALLAGCGGGPEALSTEDAEAALLTEESFPLDGFTKSDNGGEESESQSDDSESEDDEDQSFEDIVFMFEDVPDGCKDAGKEIDESETFNTDDDADGPTATFEKDDSVAEVSISEKKDNYEDAVKAIHKLADECGELTGGPYDMKMSFEKIDEDDARGMEMKIGVLDEVQRLTLLTTSVGENVISTSVEQLSQDDAKKILEAQKKAVEEK</sequence>
<dbReference type="AlphaFoldDB" id="C7NLY9"/>
<evidence type="ECO:0008006" key="5">
    <source>
        <dbReference type="Google" id="ProtNLM"/>
    </source>
</evidence>
<dbReference type="HOGENOM" id="CLU_1243986_0_0_11"/>
<feature type="compositionally biased region" description="Acidic residues" evidence="1">
    <location>
        <begin position="96"/>
        <end position="108"/>
    </location>
</feature>